<keyword evidence="3" id="KW-1185">Reference proteome</keyword>
<dbReference type="Pfam" id="PF25416">
    <property type="entry name" value="GRHL1_C"/>
    <property type="match status" value="1"/>
</dbReference>
<protein>
    <recommendedName>
        <fullName evidence="1">GRHL1/CP2 C-terminal domain-containing protein</fullName>
    </recommendedName>
</protein>
<reference evidence="2 3" key="1">
    <citation type="submission" date="2015-09" db="EMBL/GenBank/DDBJ databases">
        <title>Draft genome of the parasitic nematode Teladorsagia circumcincta isolate WARC Sus (inbred).</title>
        <authorList>
            <person name="Mitreva M."/>
        </authorList>
    </citation>
    <scope>NUCLEOTIDE SEQUENCE [LARGE SCALE GENOMIC DNA]</scope>
    <source>
        <strain evidence="2 3">S</strain>
    </source>
</reference>
<evidence type="ECO:0000313" key="3">
    <source>
        <dbReference type="Proteomes" id="UP000230423"/>
    </source>
</evidence>
<feature type="domain" description="GRHL1/CP2 C-terminal" evidence="1">
    <location>
        <begin position="7"/>
        <end position="70"/>
    </location>
</feature>
<accession>A0A2G9TTU7</accession>
<evidence type="ECO:0000259" key="1">
    <source>
        <dbReference type="Pfam" id="PF25416"/>
    </source>
</evidence>
<organism evidence="2 3">
    <name type="scientific">Teladorsagia circumcincta</name>
    <name type="common">Brown stomach worm</name>
    <name type="synonym">Ostertagia circumcincta</name>
    <dbReference type="NCBI Taxonomy" id="45464"/>
    <lineage>
        <taxon>Eukaryota</taxon>
        <taxon>Metazoa</taxon>
        <taxon>Ecdysozoa</taxon>
        <taxon>Nematoda</taxon>
        <taxon>Chromadorea</taxon>
        <taxon>Rhabditida</taxon>
        <taxon>Rhabditina</taxon>
        <taxon>Rhabditomorpha</taxon>
        <taxon>Strongyloidea</taxon>
        <taxon>Trichostrongylidae</taxon>
        <taxon>Teladorsagia</taxon>
    </lineage>
</organism>
<proteinExistence type="predicted"/>
<dbReference type="InterPro" id="IPR057520">
    <property type="entry name" value="GRHL1/CP2_C"/>
</dbReference>
<dbReference type="AlphaFoldDB" id="A0A2G9TTU7"/>
<dbReference type="EMBL" id="KZ354576">
    <property type="protein sequence ID" value="PIO60902.1"/>
    <property type="molecule type" value="Genomic_DNA"/>
</dbReference>
<gene>
    <name evidence="2" type="ORF">TELCIR_17590</name>
</gene>
<evidence type="ECO:0000313" key="2">
    <source>
        <dbReference type="EMBL" id="PIO60902.1"/>
    </source>
</evidence>
<dbReference type="Proteomes" id="UP000230423">
    <property type="component" value="Unassembled WGS sequence"/>
</dbReference>
<dbReference type="OrthoDB" id="5874937at2759"/>
<name>A0A2G9TTU7_TELCI</name>
<sequence>MTNIGGELVYKMVHLQQRTKEELYCALRNCNAIRKSDRTCMFYVGPAGIKVEMSDEVVSMWKNESVFAISSVGAIYHIQTMSR</sequence>